<dbReference type="InterPro" id="IPR036249">
    <property type="entry name" value="Thioredoxin-like_sf"/>
</dbReference>
<dbReference type="NCBIfam" id="NF008229">
    <property type="entry name" value="PRK10996.1"/>
    <property type="match status" value="1"/>
</dbReference>
<dbReference type="PANTHER" id="PTHR45663">
    <property type="entry name" value="GEO12009P1"/>
    <property type="match status" value="1"/>
</dbReference>
<accession>A0A7V7GTX3</accession>
<dbReference type="PROSITE" id="PS00194">
    <property type="entry name" value="THIOREDOXIN_1"/>
    <property type="match status" value="1"/>
</dbReference>
<sequence>MIIACAHCHRKNRIDESRLAESPNCGACKQPLLTDQPIPVNSAQFNAHASSDLPLILDFWAPWCGPCLQFAPTFEKAAAAAGPKAQFLKINTEEEQALAARYSIRSIPTLMVLRGGQEVTRINGALPPGEFMKWVYQQLG</sequence>
<evidence type="ECO:0000313" key="9">
    <source>
        <dbReference type="EMBL" id="KAA0693137.1"/>
    </source>
</evidence>
<dbReference type="Pfam" id="PF21352">
    <property type="entry name" value="Zn_ribbon_Thio2"/>
    <property type="match status" value="1"/>
</dbReference>
<dbReference type="NCBIfam" id="TIGR01068">
    <property type="entry name" value="thioredoxin"/>
    <property type="match status" value="1"/>
</dbReference>
<dbReference type="GO" id="GO:0046872">
    <property type="term" value="F:metal ion binding"/>
    <property type="evidence" value="ECO:0007669"/>
    <property type="project" value="UniProtKB-KW"/>
</dbReference>
<comment type="caution">
    <text evidence="9">The sequence shown here is derived from an EMBL/GenBank/DDBJ whole genome shotgun (WGS) entry which is preliminary data.</text>
</comment>
<evidence type="ECO:0000313" key="10">
    <source>
        <dbReference type="Proteomes" id="UP000463138"/>
    </source>
</evidence>
<protein>
    <recommendedName>
        <fullName evidence="7">Thioredoxin</fullName>
    </recommendedName>
</protein>
<dbReference type="InterPro" id="IPR005746">
    <property type="entry name" value="Thioredoxin"/>
</dbReference>
<feature type="domain" description="Thioredoxin" evidence="8">
    <location>
        <begin position="32"/>
        <end position="140"/>
    </location>
</feature>
<dbReference type="EMBL" id="QOVF01000005">
    <property type="protein sequence ID" value="KAA0693137.1"/>
    <property type="molecule type" value="Genomic_DNA"/>
</dbReference>
<evidence type="ECO:0000256" key="2">
    <source>
        <dbReference type="ARBA" id="ARBA00022448"/>
    </source>
</evidence>
<comment type="similarity">
    <text evidence="1">Belongs to the thioredoxin family.</text>
</comment>
<evidence type="ECO:0000256" key="6">
    <source>
        <dbReference type="ARBA" id="ARBA00023284"/>
    </source>
</evidence>
<dbReference type="GO" id="GO:0005829">
    <property type="term" value="C:cytosol"/>
    <property type="evidence" value="ECO:0007669"/>
    <property type="project" value="TreeGrafter"/>
</dbReference>
<keyword evidence="6" id="KW-0676">Redox-active center</keyword>
<proteinExistence type="inferred from homology"/>
<dbReference type="PANTHER" id="PTHR45663:SF40">
    <property type="entry name" value="THIOREDOXIN 2"/>
    <property type="match status" value="1"/>
</dbReference>
<evidence type="ECO:0000259" key="8">
    <source>
        <dbReference type="PROSITE" id="PS51352"/>
    </source>
</evidence>
<keyword evidence="3" id="KW-0479">Metal-binding</keyword>
<keyword evidence="5" id="KW-1015">Disulfide bond</keyword>
<gene>
    <name evidence="9" type="ORF">DT594_14755</name>
</gene>
<dbReference type="Pfam" id="PF00085">
    <property type="entry name" value="Thioredoxin"/>
    <property type="match status" value="1"/>
</dbReference>
<dbReference type="GO" id="GO:0015035">
    <property type="term" value="F:protein-disulfide reductase activity"/>
    <property type="evidence" value="ECO:0007669"/>
    <property type="project" value="UniProtKB-UniRule"/>
</dbReference>
<keyword evidence="4" id="KW-0249">Electron transport</keyword>
<keyword evidence="2" id="KW-0813">Transport</keyword>
<dbReference type="Gene3D" id="3.40.30.10">
    <property type="entry name" value="Glutaredoxin"/>
    <property type="match status" value="1"/>
</dbReference>
<dbReference type="InterPro" id="IPR013766">
    <property type="entry name" value="Thioredoxin_domain"/>
</dbReference>
<dbReference type="AlphaFoldDB" id="A0A7V7GTX3"/>
<dbReference type="RefSeq" id="WP_149333389.1">
    <property type="nucleotide sequence ID" value="NZ_QOVF01000005.1"/>
</dbReference>
<dbReference type="OrthoDB" id="9790390at2"/>
<dbReference type="PROSITE" id="PS51352">
    <property type="entry name" value="THIOREDOXIN_2"/>
    <property type="match status" value="1"/>
</dbReference>
<dbReference type="InterPro" id="IPR017937">
    <property type="entry name" value="Thioredoxin_CS"/>
</dbReference>
<dbReference type="SUPFAM" id="SSF52833">
    <property type="entry name" value="Thioredoxin-like"/>
    <property type="match status" value="1"/>
</dbReference>
<evidence type="ECO:0000256" key="1">
    <source>
        <dbReference type="ARBA" id="ARBA00008987"/>
    </source>
</evidence>
<evidence type="ECO:0000256" key="7">
    <source>
        <dbReference type="NCBIfam" id="TIGR01068"/>
    </source>
</evidence>
<dbReference type="Gene3D" id="2.30.30.380">
    <property type="entry name" value="Zn-finger domain of Sec23/24"/>
    <property type="match status" value="1"/>
</dbReference>
<evidence type="ECO:0000256" key="5">
    <source>
        <dbReference type="ARBA" id="ARBA00023157"/>
    </source>
</evidence>
<dbReference type="PRINTS" id="PR00421">
    <property type="entry name" value="THIOREDOXIN"/>
</dbReference>
<evidence type="ECO:0000256" key="3">
    <source>
        <dbReference type="ARBA" id="ARBA00022723"/>
    </source>
</evidence>
<reference evidence="9 10" key="1">
    <citation type="submission" date="2018-07" db="EMBL/GenBank/DDBJ databases">
        <title>Pseudomonas laoshanensis sp. nov., isolated from soil.</title>
        <authorList>
            <person name="Sun J."/>
            <person name="Yu L."/>
            <person name="Wang M."/>
            <person name="Zhang C."/>
        </authorList>
    </citation>
    <scope>NUCLEOTIDE SEQUENCE [LARGE SCALE GENOMIC DNA]</scope>
    <source>
        <strain evidence="9 10">Y22</strain>
    </source>
</reference>
<keyword evidence="10" id="KW-1185">Reference proteome</keyword>
<evidence type="ECO:0000256" key="4">
    <source>
        <dbReference type="ARBA" id="ARBA00022982"/>
    </source>
</evidence>
<dbReference type="CDD" id="cd02947">
    <property type="entry name" value="TRX_family"/>
    <property type="match status" value="1"/>
</dbReference>
<name>A0A7V7GTX3_9GAMM</name>
<dbReference type="Proteomes" id="UP000463138">
    <property type="component" value="Unassembled WGS sequence"/>
</dbReference>
<dbReference type="InterPro" id="IPR049299">
    <property type="entry name" value="Thio2_N"/>
</dbReference>
<organism evidence="9 10">
    <name type="scientific">Halopseudomonas laoshanensis</name>
    <dbReference type="NCBI Taxonomy" id="2268758"/>
    <lineage>
        <taxon>Bacteria</taxon>
        <taxon>Pseudomonadati</taxon>
        <taxon>Pseudomonadota</taxon>
        <taxon>Gammaproteobacteria</taxon>
        <taxon>Pseudomonadales</taxon>
        <taxon>Pseudomonadaceae</taxon>
        <taxon>Halopseudomonas</taxon>
    </lineage>
</organism>